<evidence type="ECO:0000256" key="6">
    <source>
        <dbReference type="ARBA" id="ARBA00022918"/>
    </source>
</evidence>
<proteinExistence type="predicted"/>
<feature type="region of interest" description="Disordered" evidence="7">
    <location>
        <begin position="189"/>
        <end position="210"/>
    </location>
</feature>
<organism evidence="9 10">
    <name type="scientific">Trichuris suis</name>
    <name type="common">pig whipworm</name>
    <dbReference type="NCBI Taxonomy" id="68888"/>
    <lineage>
        <taxon>Eukaryota</taxon>
        <taxon>Metazoa</taxon>
        <taxon>Ecdysozoa</taxon>
        <taxon>Nematoda</taxon>
        <taxon>Enoplea</taxon>
        <taxon>Dorylaimia</taxon>
        <taxon>Trichinellida</taxon>
        <taxon>Trichuridae</taxon>
        <taxon>Trichuris</taxon>
    </lineage>
</organism>
<gene>
    <name evidence="9" type="ORF">M513_10829</name>
</gene>
<sequence>MQPFERPSAALLRRHPQLFRAHEHLLKKLSAAQLKWSTGDRELFTLYSAVKRFRHLLEGQQHLQLCTDHKPLTGTEEPHTLFALELHRTFAQLSPKETASGRPVFVSPSLLSATHVFVWVGSHRPPLQPLYKGLYRVVERGPKSYLLEPDGGVYSASFDRLKPAFLLAAQREASQLSPDDQPVELAFDAQHSSSSLATTRSGRVPRPPAR</sequence>
<dbReference type="GO" id="GO:0016787">
    <property type="term" value="F:hydrolase activity"/>
    <property type="evidence" value="ECO:0007669"/>
    <property type="project" value="UniProtKB-KW"/>
</dbReference>
<evidence type="ECO:0000313" key="9">
    <source>
        <dbReference type="EMBL" id="KFD48337.1"/>
    </source>
</evidence>
<evidence type="ECO:0000256" key="5">
    <source>
        <dbReference type="ARBA" id="ARBA00022801"/>
    </source>
</evidence>
<keyword evidence="5" id="KW-0378">Hydrolase</keyword>
<evidence type="ECO:0000256" key="1">
    <source>
        <dbReference type="ARBA" id="ARBA00022679"/>
    </source>
</evidence>
<dbReference type="GO" id="GO:0003964">
    <property type="term" value="F:RNA-directed DNA polymerase activity"/>
    <property type="evidence" value="ECO:0007669"/>
    <property type="project" value="UniProtKB-KW"/>
</dbReference>
<evidence type="ECO:0000259" key="8">
    <source>
        <dbReference type="Pfam" id="PF17917"/>
    </source>
</evidence>
<evidence type="ECO:0000256" key="7">
    <source>
        <dbReference type="SAM" id="MobiDB-lite"/>
    </source>
</evidence>
<reference evidence="9 10" key="1">
    <citation type="journal article" date="2014" name="Nat. Genet.">
        <title>Genome and transcriptome of the porcine whipworm Trichuris suis.</title>
        <authorList>
            <person name="Jex A.R."/>
            <person name="Nejsum P."/>
            <person name="Schwarz E.M."/>
            <person name="Hu L."/>
            <person name="Young N.D."/>
            <person name="Hall R.S."/>
            <person name="Korhonen P.K."/>
            <person name="Liao S."/>
            <person name="Thamsborg S."/>
            <person name="Xia J."/>
            <person name="Xu P."/>
            <person name="Wang S."/>
            <person name="Scheerlinck J.P."/>
            <person name="Hofmann A."/>
            <person name="Sternberg P.W."/>
            <person name="Wang J."/>
            <person name="Gasser R.B."/>
        </authorList>
    </citation>
    <scope>NUCLEOTIDE SEQUENCE [LARGE SCALE GENOMIC DNA]</scope>
    <source>
        <strain evidence="9">DCEP-RM93M</strain>
    </source>
</reference>
<dbReference type="SUPFAM" id="SSF56672">
    <property type="entry name" value="DNA/RNA polymerases"/>
    <property type="match status" value="1"/>
</dbReference>
<keyword evidence="1" id="KW-0808">Transferase</keyword>
<feature type="compositionally biased region" description="Polar residues" evidence="7">
    <location>
        <begin position="190"/>
        <end position="201"/>
    </location>
</feature>
<keyword evidence="3" id="KW-0540">Nuclease</keyword>
<evidence type="ECO:0000256" key="3">
    <source>
        <dbReference type="ARBA" id="ARBA00022722"/>
    </source>
</evidence>
<feature type="domain" description="Reverse transcriptase RNase H-like" evidence="8">
    <location>
        <begin position="26"/>
        <end position="81"/>
    </location>
</feature>
<keyword evidence="4" id="KW-0255">Endonuclease</keyword>
<dbReference type="GO" id="GO:0004519">
    <property type="term" value="F:endonuclease activity"/>
    <property type="evidence" value="ECO:0007669"/>
    <property type="project" value="UniProtKB-KW"/>
</dbReference>
<accession>A0A085LTP1</accession>
<dbReference type="Proteomes" id="UP000030764">
    <property type="component" value="Unassembled WGS sequence"/>
</dbReference>
<keyword evidence="10" id="KW-1185">Reference proteome</keyword>
<dbReference type="Pfam" id="PF17917">
    <property type="entry name" value="RT_RNaseH"/>
    <property type="match status" value="1"/>
</dbReference>
<dbReference type="AlphaFoldDB" id="A0A085LTP1"/>
<keyword evidence="6" id="KW-0695">RNA-directed DNA polymerase</keyword>
<dbReference type="InterPro" id="IPR041373">
    <property type="entry name" value="RT_RNaseH"/>
</dbReference>
<protein>
    <recommendedName>
        <fullName evidence="8">Reverse transcriptase RNase H-like domain-containing protein</fullName>
    </recommendedName>
</protein>
<evidence type="ECO:0000256" key="4">
    <source>
        <dbReference type="ARBA" id="ARBA00022759"/>
    </source>
</evidence>
<evidence type="ECO:0000313" key="10">
    <source>
        <dbReference type="Proteomes" id="UP000030764"/>
    </source>
</evidence>
<name>A0A085LTP1_9BILA</name>
<keyword evidence="2" id="KW-0548">Nucleotidyltransferase</keyword>
<evidence type="ECO:0000256" key="2">
    <source>
        <dbReference type="ARBA" id="ARBA00022695"/>
    </source>
</evidence>
<dbReference type="EMBL" id="KL363297">
    <property type="protein sequence ID" value="KFD48337.1"/>
    <property type="molecule type" value="Genomic_DNA"/>
</dbReference>
<dbReference type="InterPro" id="IPR043502">
    <property type="entry name" value="DNA/RNA_pol_sf"/>
</dbReference>